<keyword evidence="1" id="KW-0732">Signal</keyword>
<organism evidence="2 3">
    <name type="scientific">Filimonas effusa</name>
    <dbReference type="NCBI Taxonomy" id="2508721"/>
    <lineage>
        <taxon>Bacteria</taxon>
        <taxon>Pseudomonadati</taxon>
        <taxon>Bacteroidota</taxon>
        <taxon>Chitinophagia</taxon>
        <taxon>Chitinophagales</taxon>
        <taxon>Chitinophagaceae</taxon>
        <taxon>Filimonas</taxon>
    </lineage>
</organism>
<sequence>MRSFIFLIILVSLSAFQTGKTQNAIYLSEGSIEFEKKVHTHARLEKDDMFDEAIKKTVPKFRTTYHNLFFRGQTTLYKPGRAVPVQGPAGFGGAAAEDNIVYSLLDKQLYTGQKEIFDQRYLVADSTRKIKWKITTETRMIAGFECRRANALFLDSVYIVAYYTDAILTRGGPESVSGLPGMILGLAIPSEHITWFATKVTAEPVSDKLLVPPSKGKQVTYRQLLDDLKTGLKDWGDWAKRAIMAAML</sequence>
<dbReference type="InterPro" id="IPR005901">
    <property type="entry name" value="GLPGLI"/>
</dbReference>
<dbReference type="AlphaFoldDB" id="A0A4Q1D268"/>
<feature type="chain" id="PRO_5020802246" evidence="1">
    <location>
        <begin position="18"/>
        <end position="248"/>
    </location>
</feature>
<evidence type="ECO:0000256" key="1">
    <source>
        <dbReference type="SAM" id="SignalP"/>
    </source>
</evidence>
<evidence type="ECO:0000313" key="2">
    <source>
        <dbReference type="EMBL" id="RXK81410.1"/>
    </source>
</evidence>
<dbReference type="OrthoDB" id="1440774at2"/>
<keyword evidence="3" id="KW-1185">Reference proteome</keyword>
<feature type="signal peptide" evidence="1">
    <location>
        <begin position="1"/>
        <end position="17"/>
    </location>
</feature>
<protein>
    <submittedName>
        <fullName evidence="2">GLPGLI family protein</fullName>
    </submittedName>
</protein>
<name>A0A4Q1D268_9BACT</name>
<proteinExistence type="predicted"/>
<accession>A0A4Q1D268</accession>
<dbReference type="NCBIfam" id="TIGR01200">
    <property type="entry name" value="GLPGLI"/>
    <property type="match status" value="1"/>
</dbReference>
<dbReference type="Proteomes" id="UP000290545">
    <property type="component" value="Unassembled WGS sequence"/>
</dbReference>
<dbReference type="EMBL" id="SDHZ01000004">
    <property type="protein sequence ID" value="RXK81410.1"/>
    <property type="molecule type" value="Genomic_DNA"/>
</dbReference>
<comment type="caution">
    <text evidence="2">The sequence shown here is derived from an EMBL/GenBank/DDBJ whole genome shotgun (WGS) entry which is preliminary data.</text>
</comment>
<dbReference type="RefSeq" id="WP_129005661.1">
    <property type="nucleotide sequence ID" value="NZ_SDHZ01000004.1"/>
</dbReference>
<evidence type="ECO:0000313" key="3">
    <source>
        <dbReference type="Proteomes" id="UP000290545"/>
    </source>
</evidence>
<reference evidence="2 3" key="1">
    <citation type="submission" date="2019-01" db="EMBL/GenBank/DDBJ databases">
        <title>Filimonas sp. strain TTM-71.</title>
        <authorList>
            <person name="Chen W.-M."/>
        </authorList>
    </citation>
    <scope>NUCLEOTIDE SEQUENCE [LARGE SCALE GENOMIC DNA]</scope>
    <source>
        <strain evidence="2 3">TTM-71</strain>
    </source>
</reference>
<gene>
    <name evidence="2" type="ORF">ESB13_20975</name>
</gene>